<keyword evidence="2 5" id="KW-0808">Transferase</keyword>
<evidence type="ECO:0000313" key="5">
    <source>
        <dbReference type="EMBL" id="HGZ42944.1"/>
    </source>
</evidence>
<dbReference type="Gene3D" id="3.40.50.2000">
    <property type="entry name" value="Glycogen Phosphorylase B"/>
    <property type="match status" value="1"/>
</dbReference>
<evidence type="ECO:0000256" key="1">
    <source>
        <dbReference type="ARBA" id="ARBA00022676"/>
    </source>
</evidence>
<sequence length="538" mass="56937">MHAAVGAVGGRRRDARRHAARGAAARARRGGGDDGVHRPAARLVPRAPDPALRLARRAHRAAVPARARALRRRAGARARDRRRTAAGAASRRARAPQLRDVGGVRGQDGALRAGRRRGGAPRGAALRAARRAGTSAAALPAHVCGAARRARRRARARAVRSGGGAGVPQVRRAVGAAARRGGARVRVCLFGAWDPDYPRNRLLRAALVRAGVTVDEARVRERRAVFRWPALAAAFGAHGLDADVVLVPEFRHKDVPLARALAGRRRLVFDPLVSRWDTLVADWRLHGAGGAQARWNRAIDRWSLRLPDLVLCDTWAHGRLFESLGARRERLRRVPVGAEDAFFAVPPPPADGPVRILYAGGFLPLHGVRHVIEALAALEARAASLPPFEAVLAGRGIEHAAARDLAAARGLARVTFLGRTRLEELPALLAGAHVVLGAFGAGEKAGRVVPHKVWQGLAAGRAVVTGDGAGTREWFEPGVHLLAVPRGDAAALAETLAAAVADAALRARLGAAARTRARETGSTEAVGRALLEALEGAR</sequence>
<keyword evidence="1" id="KW-0328">Glycosyltransferase</keyword>
<proteinExistence type="predicted"/>
<protein>
    <submittedName>
        <fullName evidence="5">Glycosyltransferase</fullName>
    </submittedName>
</protein>
<dbReference type="PANTHER" id="PTHR12526">
    <property type="entry name" value="GLYCOSYLTRANSFERASE"/>
    <property type="match status" value="1"/>
</dbReference>
<comment type="caution">
    <text evidence="5">The sequence shown here is derived from an EMBL/GenBank/DDBJ whole genome shotgun (WGS) entry which is preliminary data.</text>
</comment>
<name>A0A832I0K3_UNCEI</name>
<evidence type="ECO:0000256" key="2">
    <source>
        <dbReference type="ARBA" id="ARBA00022679"/>
    </source>
</evidence>
<dbReference type="InterPro" id="IPR001296">
    <property type="entry name" value="Glyco_trans_1"/>
</dbReference>
<dbReference type="EMBL" id="DSQF01000012">
    <property type="protein sequence ID" value="HGZ42944.1"/>
    <property type="molecule type" value="Genomic_DNA"/>
</dbReference>
<feature type="compositionally biased region" description="Basic residues" evidence="3">
    <location>
        <begin position="68"/>
        <end position="84"/>
    </location>
</feature>
<evidence type="ECO:0000259" key="4">
    <source>
        <dbReference type="Pfam" id="PF00534"/>
    </source>
</evidence>
<dbReference type="GO" id="GO:0016757">
    <property type="term" value="F:glycosyltransferase activity"/>
    <property type="evidence" value="ECO:0007669"/>
    <property type="project" value="UniProtKB-KW"/>
</dbReference>
<dbReference type="Pfam" id="PF00534">
    <property type="entry name" value="Glycos_transf_1"/>
    <property type="match status" value="1"/>
</dbReference>
<accession>A0A832I0K3</accession>
<reference evidence="5" key="1">
    <citation type="journal article" date="2020" name="mSystems">
        <title>Genome- and Community-Level Interaction Insights into Carbon Utilization and Element Cycling Functions of Hydrothermarchaeota in Hydrothermal Sediment.</title>
        <authorList>
            <person name="Zhou Z."/>
            <person name="Liu Y."/>
            <person name="Xu W."/>
            <person name="Pan J."/>
            <person name="Luo Z.H."/>
            <person name="Li M."/>
        </authorList>
    </citation>
    <scope>NUCLEOTIDE SEQUENCE [LARGE SCALE GENOMIC DNA]</scope>
    <source>
        <strain evidence="5">SpSt-381</strain>
    </source>
</reference>
<organism evidence="5">
    <name type="scientific">Eiseniibacteriota bacterium</name>
    <dbReference type="NCBI Taxonomy" id="2212470"/>
    <lineage>
        <taxon>Bacteria</taxon>
        <taxon>Candidatus Eiseniibacteriota</taxon>
    </lineage>
</organism>
<evidence type="ECO:0000256" key="3">
    <source>
        <dbReference type="SAM" id="MobiDB-lite"/>
    </source>
</evidence>
<gene>
    <name evidence="5" type="ORF">ENR23_05860</name>
</gene>
<feature type="domain" description="Glycosyl transferase family 1" evidence="4">
    <location>
        <begin position="351"/>
        <end position="515"/>
    </location>
</feature>
<dbReference type="SUPFAM" id="SSF53756">
    <property type="entry name" value="UDP-Glycosyltransferase/glycogen phosphorylase"/>
    <property type="match status" value="1"/>
</dbReference>
<feature type="region of interest" description="Disordered" evidence="3">
    <location>
        <begin position="1"/>
        <end position="40"/>
    </location>
</feature>
<feature type="region of interest" description="Disordered" evidence="3">
    <location>
        <begin position="56"/>
        <end position="122"/>
    </location>
</feature>
<dbReference type="PANTHER" id="PTHR12526:SF510">
    <property type="entry name" value="D-INOSITOL 3-PHOSPHATE GLYCOSYLTRANSFERASE"/>
    <property type="match status" value="1"/>
</dbReference>
<dbReference type="AlphaFoldDB" id="A0A832I0K3"/>